<protein>
    <submittedName>
        <fullName evidence="1">Uncharacterized protein</fullName>
    </submittedName>
</protein>
<accession>X1DFE2</accession>
<reference evidence="1" key="1">
    <citation type="journal article" date="2014" name="Front. Microbiol.">
        <title>High frequency of phylogenetically diverse reductive dehalogenase-homologous genes in deep subseafloor sedimentary metagenomes.</title>
        <authorList>
            <person name="Kawai M."/>
            <person name="Futagami T."/>
            <person name="Toyoda A."/>
            <person name="Takaki Y."/>
            <person name="Nishi S."/>
            <person name="Hori S."/>
            <person name="Arai W."/>
            <person name="Tsubouchi T."/>
            <person name="Morono Y."/>
            <person name="Uchiyama I."/>
            <person name="Ito T."/>
            <person name="Fujiyama A."/>
            <person name="Inagaki F."/>
            <person name="Takami H."/>
        </authorList>
    </citation>
    <scope>NUCLEOTIDE SEQUENCE</scope>
    <source>
        <strain evidence="1">Expedition CK06-06</strain>
    </source>
</reference>
<comment type="caution">
    <text evidence="1">The sequence shown here is derived from an EMBL/GenBank/DDBJ whole genome shotgun (WGS) entry which is preliminary data.</text>
</comment>
<dbReference type="EMBL" id="BART01038711">
    <property type="protein sequence ID" value="GAH07000.1"/>
    <property type="molecule type" value="Genomic_DNA"/>
</dbReference>
<sequence>IDYSQADSWKEISFETAPEEYQRRAIENLQNDICPCEAGKKQQYSKTKCKTHCY</sequence>
<name>X1DFE2_9ZZZZ</name>
<proteinExistence type="predicted"/>
<organism evidence="1">
    <name type="scientific">marine sediment metagenome</name>
    <dbReference type="NCBI Taxonomy" id="412755"/>
    <lineage>
        <taxon>unclassified sequences</taxon>
        <taxon>metagenomes</taxon>
        <taxon>ecological metagenomes</taxon>
    </lineage>
</organism>
<dbReference type="AlphaFoldDB" id="X1DFE2"/>
<feature type="non-terminal residue" evidence="1">
    <location>
        <position position="1"/>
    </location>
</feature>
<evidence type="ECO:0000313" key="1">
    <source>
        <dbReference type="EMBL" id="GAH07000.1"/>
    </source>
</evidence>
<gene>
    <name evidence="1" type="ORF">S01H4_64044</name>
</gene>